<accession>A0A143WRK0</accession>
<evidence type="ECO:0000256" key="2">
    <source>
        <dbReference type="ARBA" id="ARBA00022737"/>
    </source>
</evidence>
<protein>
    <recommendedName>
        <fullName evidence="7">Small ribosomal subunit protein bS1</fullName>
    </recommendedName>
    <alternativeName>
        <fullName evidence="8">30S ribosomal protein S1</fullName>
    </alternativeName>
</protein>
<evidence type="ECO:0000256" key="4">
    <source>
        <dbReference type="ARBA" id="ARBA00022980"/>
    </source>
</evidence>
<evidence type="ECO:0000256" key="3">
    <source>
        <dbReference type="ARBA" id="ARBA00022884"/>
    </source>
</evidence>
<comment type="similarity">
    <text evidence="1">Belongs to the bacterial ribosomal protein bS1 family.</text>
</comment>
<dbReference type="PATRIC" id="fig|189385.4.peg.81"/>
<comment type="function">
    <text evidence="6">Binds mRNA; thus facilitating recognition of the initiation point. It is needed to translate mRNA with a short Shine-Dalgarno (SD) purine-rich sequence.</text>
</comment>
<dbReference type="AlphaFoldDB" id="A0A143WRK0"/>
<evidence type="ECO:0000313" key="10">
    <source>
        <dbReference type="EMBL" id="CUX79225.1"/>
    </source>
</evidence>
<dbReference type="GO" id="GO:0003735">
    <property type="term" value="F:structural constituent of ribosome"/>
    <property type="evidence" value="ECO:0007669"/>
    <property type="project" value="TreeGrafter"/>
</dbReference>
<evidence type="ECO:0000256" key="5">
    <source>
        <dbReference type="ARBA" id="ARBA00023274"/>
    </source>
</evidence>
<name>A0A143WRK0_TREPR</name>
<dbReference type="PROSITE" id="PS50126">
    <property type="entry name" value="S1"/>
    <property type="match status" value="4"/>
</dbReference>
<feature type="domain" description="S1 motif" evidence="9">
    <location>
        <begin position="234"/>
        <end position="302"/>
    </location>
</feature>
<dbReference type="PANTHER" id="PTHR10724">
    <property type="entry name" value="30S RIBOSOMAL PROTEIN S1"/>
    <property type="match status" value="1"/>
</dbReference>
<gene>
    <name evidence="10" type="primary">rpsA</name>
    <name evidence="10" type="ORF">TPER_TP00049</name>
</gene>
<dbReference type="FunFam" id="2.40.50.140:FF:000018">
    <property type="entry name" value="30S ribosomal protein S1"/>
    <property type="match status" value="1"/>
</dbReference>
<feature type="domain" description="S1 motif" evidence="9">
    <location>
        <begin position="319"/>
        <end position="389"/>
    </location>
</feature>
<feature type="domain" description="S1 motif" evidence="9">
    <location>
        <begin position="406"/>
        <end position="472"/>
    </location>
</feature>
<evidence type="ECO:0000259" key="9">
    <source>
        <dbReference type="PROSITE" id="PS50126"/>
    </source>
</evidence>
<proteinExistence type="inferred from homology"/>
<dbReference type="FunFam" id="2.40.50.140:FF:000103">
    <property type="entry name" value="protein RRP5 homolog"/>
    <property type="match status" value="1"/>
</dbReference>
<reference evidence="11" key="1">
    <citation type="submission" date="2016-01" db="EMBL/GenBank/DDBJ databases">
        <authorList>
            <person name="Husnik F."/>
        </authorList>
    </citation>
    <scope>NUCLEOTIDE SEQUENCE [LARGE SCALE GENOMIC DNA]</scope>
</reference>
<dbReference type="SUPFAM" id="SSF50249">
    <property type="entry name" value="Nucleic acid-binding proteins"/>
    <property type="match status" value="5"/>
</dbReference>
<dbReference type="GO" id="GO:0022627">
    <property type="term" value="C:cytosolic small ribosomal subunit"/>
    <property type="evidence" value="ECO:0007669"/>
    <property type="project" value="TreeGrafter"/>
</dbReference>
<sequence>MCRFIAQRHPVASAARMFAEAALVAARTPRRPTKGRHSRAHTMHDHIQLLREYCKYHDAGPGSIVAARVVAISRSHVVLRAGLKSDSHVPLGEFVSPHGDRLEVKVGDVTLAYVERDAGDEGTVRMSREKARRRVAWGILDSAHRTRGTIMGTVVGRVKGGMTAVVNGMRAFLPGSLIDTRPVKDAERYEGRRLRFHVIKLDRKRGNVVLSRRSVIERRQAENRNRLLASLGDGDVVQGVIKNLTDYGAFIDIGGLDGLLHITDISWRRIRHPSQVLSVGDRITVKVLKFDRTKTRVSLGLKQLHPDPWAGIIGRYPAGSRVRGRVTNIADYGLFVEIERGIEGLLHVSEMHQKSKGTISLRHFRVGQYVNVTVLDVSKTRRRISLGMKHGTLNPWLTFYKGFRKNDRMGAIIRSPVDVGVLVDLPMGVHGVVCMSRDLRRRLLRALCSGGVVEARVVGVDVNRGRISLASGFALGPLGVRMLAPGASIRPGAFVRMAPPMRPCCLHVRCTHVAAAKAQCALRGAHVAIRLLSAITLRPRSVACAIRTAMRANHGLVPCLP</sequence>
<dbReference type="CDD" id="cd05688">
    <property type="entry name" value="S1_RPS1_repeat_ec3"/>
    <property type="match status" value="1"/>
</dbReference>
<keyword evidence="2" id="KW-0677">Repeat</keyword>
<evidence type="ECO:0000256" key="7">
    <source>
        <dbReference type="ARBA" id="ARBA00035293"/>
    </source>
</evidence>
<dbReference type="Gene3D" id="2.40.50.140">
    <property type="entry name" value="Nucleic acid-binding proteins"/>
    <property type="match status" value="3"/>
</dbReference>
<dbReference type="Pfam" id="PF00575">
    <property type="entry name" value="S1"/>
    <property type="match status" value="3"/>
</dbReference>
<dbReference type="Proteomes" id="UP000075234">
    <property type="component" value="Chromosome I"/>
</dbReference>
<dbReference type="GO" id="GO:0003729">
    <property type="term" value="F:mRNA binding"/>
    <property type="evidence" value="ECO:0007669"/>
    <property type="project" value="TreeGrafter"/>
</dbReference>
<dbReference type="PANTHER" id="PTHR10724:SF7">
    <property type="entry name" value="SMALL RIBOSOMAL SUBUNIT PROTEIN BS1C"/>
    <property type="match status" value="1"/>
</dbReference>
<dbReference type="PRINTS" id="PR00681">
    <property type="entry name" value="RIBOSOMALS1"/>
</dbReference>
<dbReference type="InterPro" id="IPR003029">
    <property type="entry name" value="S1_domain"/>
</dbReference>
<evidence type="ECO:0000256" key="8">
    <source>
        <dbReference type="ARBA" id="ARBA00035517"/>
    </source>
</evidence>
<dbReference type="GO" id="GO:0006412">
    <property type="term" value="P:translation"/>
    <property type="evidence" value="ECO:0007669"/>
    <property type="project" value="TreeGrafter"/>
</dbReference>
<dbReference type="SMART" id="SM00316">
    <property type="entry name" value="S1"/>
    <property type="match status" value="5"/>
</dbReference>
<dbReference type="CDD" id="cd04465">
    <property type="entry name" value="S1_RPS1_repeat_ec2_hs2"/>
    <property type="match status" value="1"/>
</dbReference>
<organism evidence="10 11">
    <name type="scientific">Tremblaya princeps</name>
    <dbReference type="NCBI Taxonomy" id="189385"/>
    <lineage>
        <taxon>Bacteria</taxon>
        <taxon>Pseudomonadati</taxon>
        <taxon>Pseudomonadota</taxon>
        <taxon>Betaproteobacteria</taxon>
        <taxon>Candidatus Tremblayella</taxon>
    </lineage>
</organism>
<evidence type="ECO:0000256" key="6">
    <source>
        <dbReference type="ARBA" id="ARBA00025604"/>
    </source>
</evidence>
<keyword evidence="5" id="KW-0687">Ribonucleoprotein</keyword>
<keyword evidence="3" id="KW-0694">RNA-binding</keyword>
<dbReference type="InterPro" id="IPR012340">
    <property type="entry name" value="NA-bd_OB-fold"/>
</dbReference>
<evidence type="ECO:0000313" key="11">
    <source>
        <dbReference type="Proteomes" id="UP000075234"/>
    </source>
</evidence>
<feature type="domain" description="S1 motif" evidence="9">
    <location>
        <begin position="147"/>
        <end position="213"/>
    </location>
</feature>
<dbReference type="InterPro" id="IPR050437">
    <property type="entry name" value="Ribos_protein_bS1-like"/>
</dbReference>
<dbReference type="EMBL" id="LN999057">
    <property type="protein sequence ID" value="CUX79225.1"/>
    <property type="molecule type" value="Genomic_DNA"/>
</dbReference>
<dbReference type="InterPro" id="IPR035104">
    <property type="entry name" value="Ribosomal_protein_S1-like"/>
</dbReference>
<keyword evidence="4 10" id="KW-0689">Ribosomal protein</keyword>
<evidence type="ECO:0000256" key="1">
    <source>
        <dbReference type="ARBA" id="ARBA00006767"/>
    </source>
</evidence>